<reference evidence="1" key="1">
    <citation type="journal article" date="2022" name="Front. Genet.">
        <title>Chromosome-Scale Assembly of the Dendrobium nobile Genome Provides Insights Into the Molecular Mechanism of the Biosynthesis of the Medicinal Active Ingredient of Dendrobium.</title>
        <authorList>
            <person name="Xu Q."/>
            <person name="Niu S.-C."/>
            <person name="Li K.-L."/>
            <person name="Zheng P.-J."/>
            <person name="Zhang X.-J."/>
            <person name="Jia Y."/>
            <person name="Liu Y."/>
            <person name="Niu Y.-X."/>
            <person name="Yu L.-H."/>
            <person name="Chen D.-F."/>
            <person name="Zhang G.-Q."/>
        </authorList>
    </citation>
    <scope>NUCLEOTIDE SEQUENCE</scope>
    <source>
        <tissue evidence="1">Leaf</tissue>
    </source>
</reference>
<dbReference type="AlphaFoldDB" id="A0A8T3A7D0"/>
<evidence type="ECO:0000313" key="1">
    <source>
        <dbReference type="EMBL" id="KAI0492003.1"/>
    </source>
</evidence>
<sequence>MGPLVCLTTTTLLKSLLSHNKNSFASLFEGNPRHSNVLSSTTSNLRVIDPSHLKTL</sequence>
<accession>A0A8T3A7D0</accession>
<gene>
    <name evidence="1" type="ORF">KFK09_026267</name>
</gene>
<evidence type="ECO:0000313" key="2">
    <source>
        <dbReference type="Proteomes" id="UP000829196"/>
    </source>
</evidence>
<proteinExistence type="predicted"/>
<dbReference type="EMBL" id="JAGYWB010000018">
    <property type="protein sequence ID" value="KAI0492003.1"/>
    <property type="molecule type" value="Genomic_DNA"/>
</dbReference>
<name>A0A8T3A7D0_DENNO</name>
<organism evidence="1 2">
    <name type="scientific">Dendrobium nobile</name>
    <name type="common">Orchid</name>
    <dbReference type="NCBI Taxonomy" id="94219"/>
    <lineage>
        <taxon>Eukaryota</taxon>
        <taxon>Viridiplantae</taxon>
        <taxon>Streptophyta</taxon>
        <taxon>Embryophyta</taxon>
        <taxon>Tracheophyta</taxon>
        <taxon>Spermatophyta</taxon>
        <taxon>Magnoliopsida</taxon>
        <taxon>Liliopsida</taxon>
        <taxon>Asparagales</taxon>
        <taxon>Orchidaceae</taxon>
        <taxon>Epidendroideae</taxon>
        <taxon>Malaxideae</taxon>
        <taxon>Dendrobiinae</taxon>
        <taxon>Dendrobium</taxon>
    </lineage>
</organism>
<protein>
    <submittedName>
        <fullName evidence="1">Uncharacterized protein</fullName>
    </submittedName>
</protein>
<dbReference type="Proteomes" id="UP000829196">
    <property type="component" value="Unassembled WGS sequence"/>
</dbReference>
<keyword evidence="2" id="KW-1185">Reference proteome</keyword>
<comment type="caution">
    <text evidence="1">The sequence shown here is derived from an EMBL/GenBank/DDBJ whole genome shotgun (WGS) entry which is preliminary data.</text>
</comment>